<evidence type="ECO:0000256" key="1">
    <source>
        <dbReference type="ARBA" id="ARBA00022679"/>
    </source>
</evidence>
<dbReference type="GO" id="GO:0032259">
    <property type="term" value="P:methylation"/>
    <property type="evidence" value="ECO:0007669"/>
    <property type="project" value="UniProtKB-KW"/>
</dbReference>
<dbReference type="RefSeq" id="WP_375734402.1">
    <property type="nucleotide sequence ID" value="NZ_JBCGDC010000032.1"/>
</dbReference>
<dbReference type="CDD" id="cd02440">
    <property type="entry name" value="AdoMet_MTases"/>
    <property type="match status" value="1"/>
</dbReference>
<feature type="domain" description="Methyltransferase type 12" evidence="2">
    <location>
        <begin position="46"/>
        <end position="134"/>
    </location>
</feature>
<reference evidence="3 4" key="1">
    <citation type="submission" date="2024-04" db="EMBL/GenBank/DDBJ databases">
        <title>Polymorphospora sp. isolated from Baiyangdian Lake in Xiong'an New Area.</title>
        <authorList>
            <person name="Zhang X."/>
            <person name="Liu J."/>
        </authorList>
    </citation>
    <scope>NUCLEOTIDE SEQUENCE [LARGE SCALE GENOMIC DNA]</scope>
    <source>
        <strain evidence="3 4">2-325</strain>
    </source>
</reference>
<evidence type="ECO:0000313" key="3">
    <source>
        <dbReference type="EMBL" id="MFB6394184.1"/>
    </source>
</evidence>
<dbReference type="InterPro" id="IPR029063">
    <property type="entry name" value="SAM-dependent_MTases_sf"/>
</dbReference>
<keyword evidence="4" id="KW-1185">Reference proteome</keyword>
<dbReference type="EMBL" id="JBCGDC010000032">
    <property type="protein sequence ID" value="MFB6394184.1"/>
    <property type="molecule type" value="Genomic_DNA"/>
</dbReference>
<sequence>MTRHDHYAYDNDHPAAPNQLASLAALLDDVTIGRLAHLDLRGRRCLEIGAGGSAVPAWLAEEVGPGGHVFATDIRPAFIPRHPRLTALAHDIATDPVPKPPYDLIHARLVLMHLPQRERILARLADALTPGGVLCVEDWAIQPDTAVIDAPTTGARTLFAVYQHAVARDILAAAGTDLTWAVRIHPAMRAAGLRDLDTAIHTPVWYAGSPGLALVSVNIAQHRDRLTTGALTDTDLDEIARLATDPASGLVVRGHLLYSTIGRRD</sequence>
<organism evidence="3 4">
    <name type="scientific">Polymorphospora lycopeni</name>
    <dbReference type="NCBI Taxonomy" id="3140240"/>
    <lineage>
        <taxon>Bacteria</taxon>
        <taxon>Bacillati</taxon>
        <taxon>Actinomycetota</taxon>
        <taxon>Actinomycetes</taxon>
        <taxon>Micromonosporales</taxon>
        <taxon>Micromonosporaceae</taxon>
        <taxon>Polymorphospora</taxon>
    </lineage>
</organism>
<proteinExistence type="predicted"/>
<comment type="caution">
    <text evidence="3">The sequence shown here is derived from an EMBL/GenBank/DDBJ whole genome shotgun (WGS) entry which is preliminary data.</text>
</comment>
<dbReference type="InterPro" id="IPR013217">
    <property type="entry name" value="Methyltransf_12"/>
</dbReference>
<keyword evidence="1" id="KW-0808">Transferase</keyword>
<keyword evidence="3" id="KW-0489">Methyltransferase</keyword>
<name>A0ABV5CQ96_9ACTN</name>
<dbReference type="GO" id="GO:0008168">
    <property type="term" value="F:methyltransferase activity"/>
    <property type="evidence" value="ECO:0007669"/>
    <property type="project" value="UniProtKB-KW"/>
</dbReference>
<dbReference type="PANTHER" id="PTHR43861:SF3">
    <property type="entry name" value="PUTATIVE (AFU_ORTHOLOGUE AFUA_2G14390)-RELATED"/>
    <property type="match status" value="1"/>
</dbReference>
<accession>A0ABV5CQ96</accession>
<dbReference type="Gene3D" id="3.40.50.150">
    <property type="entry name" value="Vaccinia Virus protein VP39"/>
    <property type="match status" value="1"/>
</dbReference>
<evidence type="ECO:0000259" key="2">
    <source>
        <dbReference type="Pfam" id="PF08242"/>
    </source>
</evidence>
<dbReference type="Pfam" id="PF08242">
    <property type="entry name" value="Methyltransf_12"/>
    <property type="match status" value="1"/>
</dbReference>
<dbReference type="Proteomes" id="UP001582793">
    <property type="component" value="Unassembled WGS sequence"/>
</dbReference>
<dbReference type="SUPFAM" id="SSF53335">
    <property type="entry name" value="S-adenosyl-L-methionine-dependent methyltransferases"/>
    <property type="match status" value="1"/>
</dbReference>
<protein>
    <submittedName>
        <fullName evidence="3">Methyltransferase</fullName>
    </submittedName>
</protein>
<gene>
    <name evidence="3" type="ORF">AAFH96_13855</name>
</gene>
<evidence type="ECO:0000313" key="4">
    <source>
        <dbReference type="Proteomes" id="UP001582793"/>
    </source>
</evidence>
<dbReference type="PANTHER" id="PTHR43861">
    <property type="entry name" value="TRANS-ACONITATE 2-METHYLTRANSFERASE-RELATED"/>
    <property type="match status" value="1"/>
</dbReference>